<sequence>MSRPALGREVRATLALAVPIVLVQLAQMSMSFIDVVMVGRLGTEALAAVVLASTTYVTASLVCVGVLVAVQPTVAQAVGAGDDAAAARGARQGLWLATILGIPFAIGLGFVEPVLVWTGQDPDTSALAGAYLRAIRWGFVPNLWFTALRGLAEGDGRPRAVLGVTLLGVAVNVPLNYALMFGALGLPALGLVGTGWGSAVSTTVMTAALALYVRRGPLARFGVLADFRRPDVVALRELFALGWPIGVGFGMESGLFTAATLLVGRLPDPETALAAHQVALNAASVAFMVPLGIGMAGGVRVGQAVGAGDERAAARAGWTSAGLGAAFMACSALLFWLRPDLVVAVYAGSSPDPVVAALAASLLSVAAVFQLFDGVQAAVAGALRGLKDTRVPMLISAGAYWGVGLTTGVVLGVGAGWGARGLWWGLTLGLAAAAVALSARFARLTRVRPALA</sequence>
<keyword evidence="8 10" id="KW-0472">Membrane</keyword>
<evidence type="ECO:0000256" key="6">
    <source>
        <dbReference type="ARBA" id="ARBA00022989"/>
    </source>
</evidence>
<dbReference type="InterPro" id="IPR050222">
    <property type="entry name" value="MATE_MdtK"/>
</dbReference>
<evidence type="ECO:0000256" key="3">
    <source>
        <dbReference type="ARBA" id="ARBA00022449"/>
    </source>
</evidence>
<evidence type="ECO:0000256" key="4">
    <source>
        <dbReference type="ARBA" id="ARBA00022475"/>
    </source>
</evidence>
<evidence type="ECO:0000256" key="10">
    <source>
        <dbReference type="SAM" id="Phobius"/>
    </source>
</evidence>
<feature type="transmembrane region" description="Helical" evidence="10">
    <location>
        <begin position="196"/>
        <end position="213"/>
    </location>
</feature>
<feature type="transmembrane region" description="Helical" evidence="10">
    <location>
        <begin position="130"/>
        <end position="148"/>
    </location>
</feature>
<keyword evidence="12" id="KW-1185">Reference proteome</keyword>
<keyword evidence="2" id="KW-0813">Transport</keyword>
<evidence type="ECO:0000313" key="12">
    <source>
        <dbReference type="Proteomes" id="UP001267426"/>
    </source>
</evidence>
<proteinExistence type="predicted"/>
<evidence type="ECO:0000256" key="9">
    <source>
        <dbReference type="ARBA" id="ARBA00031636"/>
    </source>
</evidence>
<reference evidence="11 12" key="1">
    <citation type="submission" date="2023-09" db="EMBL/GenBank/DDBJ databases">
        <authorList>
            <person name="Rey-Velasco X."/>
        </authorList>
    </citation>
    <scope>NUCLEOTIDE SEQUENCE [LARGE SCALE GENOMIC DNA]</scope>
    <source>
        <strain evidence="11 12">F394</strain>
    </source>
</reference>
<dbReference type="PANTHER" id="PTHR43298:SF2">
    <property type="entry name" value="FMN_FAD EXPORTER YEEO-RELATED"/>
    <property type="match status" value="1"/>
</dbReference>
<dbReference type="InterPro" id="IPR002528">
    <property type="entry name" value="MATE_fam"/>
</dbReference>
<dbReference type="CDD" id="cd13131">
    <property type="entry name" value="MATE_NorM_like"/>
    <property type="match status" value="1"/>
</dbReference>
<comment type="subcellular location">
    <subcellularLocation>
        <location evidence="1">Cell membrane</location>
        <topology evidence="1">Multi-pass membrane protein</topology>
    </subcellularLocation>
</comment>
<comment type="caution">
    <text evidence="11">The sequence shown here is derived from an EMBL/GenBank/DDBJ whole genome shotgun (WGS) entry which is preliminary data.</text>
</comment>
<feature type="transmembrane region" description="Helical" evidence="10">
    <location>
        <begin position="357"/>
        <end position="379"/>
    </location>
</feature>
<feature type="transmembrane region" description="Helical" evidence="10">
    <location>
        <begin position="45"/>
        <end position="70"/>
    </location>
</feature>
<evidence type="ECO:0000256" key="2">
    <source>
        <dbReference type="ARBA" id="ARBA00022448"/>
    </source>
</evidence>
<dbReference type="PIRSF" id="PIRSF006603">
    <property type="entry name" value="DinF"/>
    <property type="match status" value="1"/>
</dbReference>
<keyword evidence="3" id="KW-0050">Antiport</keyword>
<keyword evidence="4" id="KW-1003">Cell membrane</keyword>
<dbReference type="Proteomes" id="UP001267426">
    <property type="component" value="Unassembled WGS sequence"/>
</dbReference>
<keyword evidence="7" id="KW-0406">Ion transport</keyword>
<feature type="transmembrane region" description="Helical" evidence="10">
    <location>
        <begin position="421"/>
        <end position="442"/>
    </location>
</feature>
<dbReference type="EMBL" id="JAVRHT010000011">
    <property type="protein sequence ID" value="MDT0631345.1"/>
    <property type="molecule type" value="Genomic_DNA"/>
</dbReference>
<name>A0ABU3BPZ3_9BACT</name>
<feature type="transmembrane region" description="Helical" evidence="10">
    <location>
        <begin position="316"/>
        <end position="337"/>
    </location>
</feature>
<feature type="transmembrane region" description="Helical" evidence="10">
    <location>
        <begin position="94"/>
        <end position="118"/>
    </location>
</feature>
<feature type="transmembrane region" description="Helical" evidence="10">
    <location>
        <begin position="12"/>
        <end position="33"/>
    </location>
</feature>
<evidence type="ECO:0000256" key="7">
    <source>
        <dbReference type="ARBA" id="ARBA00023065"/>
    </source>
</evidence>
<feature type="transmembrane region" description="Helical" evidence="10">
    <location>
        <begin position="160"/>
        <end position="184"/>
    </location>
</feature>
<dbReference type="RefSeq" id="WP_311662688.1">
    <property type="nucleotide sequence ID" value="NZ_JAVRHT010000011.1"/>
</dbReference>
<dbReference type="PANTHER" id="PTHR43298">
    <property type="entry name" value="MULTIDRUG RESISTANCE PROTEIN NORM-RELATED"/>
    <property type="match status" value="1"/>
</dbReference>
<evidence type="ECO:0000313" key="11">
    <source>
        <dbReference type="EMBL" id="MDT0631345.1"/>
    </source>
</evidence>
<dbReference type="Pfam" id="PF01554">
    <property type="entry name" value="MatE"/>
    <property type="match status" value="2"/>
</dbReference>
<gene>
    <name evidence="11" type="ORF">RM540_06235</name>
</gene>
<feature type="transmembrane region" description="Helical" evidence="10">
    <location>
        <begin position="238"/>
        <end position="262"/>
    </location>
</feature>
<dbReference type="InterPro" id="IPR048279">
    <property type="entry name" value="MdtK-like"/>
</dbReference>
<evidence type="ECO:0000256" key="8">
    <source>
        <dbReference type="ARBA" id="ARBA00023136"/>
    </source>
</evidence>
<accession>A0ABU3BPZ3</accession>
<feature type="transmembrane region" description="Helical" evidence="10">
    <location>
        <begin position="274"/>
        <end position="296"/>
    </location>
</feature>
<evidence type="ECO:0000256" key="1">
    <source>
        <dbReference type="ARBA" id="ARBA00004651"/>
    </source>
</evidence>
<keyword evidence="5 10" id="KW-0812">Transmembrane</keyword>
<evidence type="ECO:0000256" key="5">
    <source>
        <dbReference type="ARBA" id="ARBA00022692"/>
    </source>
</evidence>
<feature type="transmembrane region" description="Helical" evidence="10">
    <location>
        <begin position="391"/>
        <end position="415"/>
    </location>
</feature>
<keyword evidence="6 10" id="KW-1133">Transmembrane helix</keyword>
<organism evidence="11 12">
    <name type="scientific">Rubrivirga litoralis</name>
    <dbReference type="NCBI Taxonomy" id="3075598"/>
    <lineage>
        <taxon>Bacteria</taxon>
        <taxon>Pseudomonadati</taxon>
        <taxon>Rhodothermota</taxon>
        <taxon>Rhodothermia</taxon>
        <taxon>Rhodothermales</taxon>
        <taxon>Rubricoccaceae</taxon>
        <taxon>Rubrivirga</taxon>
    </lineage>
</organism>
<dbReference type="NCBIfam" id="TIGR00797">
    <property type="entry name" value="matE"/>
    <property type="match status" value="1"/>
</dbReference>
<protein>
    <recommendedName>
        <fullName evidence="9">Multidrug-efflux transporter</fullName>
    </recommendedName>
</protein>